<keyword evidence="3 7" id="KW-0812">Transmembrane</keyword>
<feature type="domain" description="Major facilitator superfamily (MFS) profile" evidence="8">
    <location>
        <begin position="57"/>
        <end position="470"/>
    </location>
</feature>
<comment type="caution">
    <text evidence="9">The sequence shown here is derived from an EMBL/GenBank/DDBJ whole genome shotgun (WGS) entry which is preliminary data.</text>
</comment>
<keyword evidence="4 7" id="KW-1133">Transmembrane helix</keyword>
<feature type="transmembrane region" description="Helical" evidence="7">
    <location>
        <begin position="154"/>
        <end position="174"/>
    </location>
</feature>
<dbReference type="PANTHER" id="PTHR43791:SF74">
    <property type="entry name" value="TRANSPORTER, PUTATIVE (AFU_ORTHOLOGUE AFUA_1G17530)-RELATED"/>
    <property type="match status" value="1"/>
</dbReference>
<dbReference type="OrthoDB" id="6730379at2759"/>
<dbReference type="Proteomes" id="UP000070328">
    <property type="component" value="Unassembled WGS sequence"/>
</dbReference>
<accession>A0A135SHD9</accession>
<proteinExistence type="predicted"/>
<feature type="transmembrane region" description="Helical" evidence="7">
    <location>
        <begin position="286"/>
        <end position="310"/>
    </location>
</feature>
<evidence type="ECO:0000313" key="9">
    <source>
        <dbReference type="EMBL" id="KXH35311.1"/>
    </source>
</evidence>
<feature type="transmembrane region" description="Helical" evidence="7">
    <location>
        <begin position="444"/>
        <end position="465"/>
    </location>
</feature>
<evidence type="ECO:0000256" key="5">
    <source>
        <dbReference type="ARBA" id="ARBA00023136"/>
    </source>
</evidence>
<dbReference type="Gene3D" id="1.20.1250.20">
    <property type="entry name" value="MFS general substrate transporter like domains"/>
    <property type="match status" value="2"/>
</dbReference>
<gene>
    <name evidence="9" type="ORF">CSIM01_08886</name>
</gene>
<keyword evidence="2" id="KW-0813">Transport</keyword>
<evidence type="ECO:0000256" key="1">
    <source>
        <dbReference type="ARBA" id="ARBA00004141"/>
    </source>
</evidence>
<feature type="transmembrane region" description="Helical" evidence="7">
    <location>
        <begin position="186"/>
        <end position="205"/>
    </location>
</feature>
<feature type="compositionally biased region" description="Basic and acidic residues" evidence="6">
    <location>
        <begin position="485"/>
        <end position="500"/>
    </location>
</feature>
<dbReference type="SUPFAM" id="SSF103473">
    <property type="entry name" value="MFS general substrate transporter"/>
    <property type="match status" value="1"/>
</dbReference>
<evidence type="ECO:0000256" key="7">
    <source>
        <dbReference type="SAM" id="Phobius"/>
    </source>
</evidence>
<dbReference type="GO" id="GO:0022857">
    <property type="term" value="F:transmembrane transporter activity"/>
    <property type="evidence" value="ECO:0007669"/>
    <property type="project" value="InterPro"/>
</dbReference>
<evidence type="ECO:0000256" key="3">
    <source>
        <dbReference type="ARBA" id="ARBA00022692"/>
    </source>
</evidence>
<organism evidence="9 10">
    <name type="scientific">Colletotrichum simmondsii</name>
    <dbReference type="NCBI Taxonomy" id="703756"/>
    <lineage>
        <taxon>Eukaryota</taxon>
        <taxon>Fungi</taxon>
        <taxon>Dikarya</taxon>
        <taxon>Ascomycota</taxon>
        <taxon>Pezizomycotina</taxon>
        <taxon>Sordariomycetes</taxon>
        <taxon>Hypocreomycetidae</taxon>
        <taxon>Glomerellales</taxon>
        <taxon>Glomerellaceae</taxon>
        <taxon>Colletotrichum</taxon>
        <taxon>Colletotrichum acutatum species complex</taxon>
    </lineage>
</organism>
<evidence type="ECO:0000259" key="8">
    <source>
        <dbReference type="PROSITE" id="PS50850"/>
    </source>
</evidence>
<evidence type="ECO:0000256" key="6">
    <source>
        <dbReference type="SAM" id="MobiDB-lite"/>
    </source>
</evidence>
<feature type="transmembrane region" description="Helical" evidence="7">
    <location>
        <begin position="217"/>
        <end position="238"/>
    </location>
</feature>
<dbReference type="InterPro" id="IPR020846">
    <property type="entry name" value="MFS_dom"/>
</dbReference>
<dbReference type="InterPro" id="IPR011701">
    <property type="entry name" value="MFS"/>
</dbReference>
<comment type="subcellular location">
    <subcellularLocation>
        <location evidence="1">Membrane</location>
        <topology evidence="1">Multi-pass membrane protein</topology>
    </subcellularLocation>
</comment>
<dbReference type="GO" id="GO:0016020">
    <property type="term" value="C:membrane"/>
    <property type="evidence" value="ECO:0007669"/>
    <property type="project" value="UniProtKB-SubCell"/>
</dbReference>
<feature type="transmembrane region" description="Helical" evidence="7">
    <location>
        <begin position="351"/>
        <end position="369"/>
    </location>
</feature>
<dbReference type="Pfam" id="PF07690">
    <property type="entry name" value="MFS_1"/>
    <property type="match status" value="1"/>
</dbReference>
<keyword evidence="10" id="KW-1185">Reference proteome</keyword>
<dbReference type="AlphaFoldDB" id="A0A135SHD9"/>
<feature type="transmembrane region" description="Helical" evidence="7">
    <location>
        <begin position="95"/>
        <end position="117"/>
    </location>
</feature>
<reference evidence="9 10" key="1">
    <citation type="submission" date="2014-02" db="EMBL/GenBank/DDBJ databases">
        <title>The genome sequence of Colletotrichum simmondsii CBS122122.</title>
        <authorList>
            <person name="Baroncelli R."/>
            <person name="Thon M.R."/>
        </authorList>
    </citation>
    <scope>NUCLEOTIDE SEQUENCE [LARGE SCALE GENOMIC DNA]</scope>
    <source>
        <strain evidence="9 10">CBS122122</strain>
    </source>
</reference>
<feature type="transmembrane region" description="Helical" evidence="7">
    <location>
        <begin position="124"/>
        <end position="148"/>
    </location>
</feature>
<protein>
    <recommendedName>
        <fullName evidence="8">Major facilitator superfamily (MFS) profile domain-containing protein</fullName>
    </recommendedName>
</protein>
<dbReference type="PANTHER" id="PTHR43791">
    <property type="entry name" value="PERMEASE-RELATED"/>
    <property type="match status" value="1"/>
</dbReference>
<evidence type="ECO:0000313" key="10">
    <source>
        <dbReference type="Proteomes" id="UP000070328"/>
    </source>
</evidence>
<dbReference type="EMBL" id="JFBX01000564">
    <property type="protein sequence ID" value="KXH35311.1"/>
    <property type="molecule type" value="Genomic_DNA"/>
</dbReference>
<feature type="transmembrane region" description="Helical" evidence="7">
    <location>
        <begin position="381"/>
        <end position="399"/>
    </location>
</feature>
<evidence type="ECO:0000256" key="4">
    <source>
        <dbReference type="ARBA" id="ARBA00022989"/>
    </source>
</evidence>
<sequence>MTTIMEDHKNETISNASVCGKPSIVNLERVPSSVMGSSLELDEETNRKLLRKIDRKLMPVLCFTYALQYYDKAILSQAAIFGLRQDLQLTTGLKYSWVSLIFYFGYIAGTYPISFLAQRYPMRIVCTAICVAWSFVILCTPACTSYSGLLVNRFMLGLIEAGVSPIFMLVVGLWYTHSEQVSRSSWWYSCSGGSLLVSPLINYGLGHIKGGALNSWQWMYIIAGLATLAWGIALWWLFPDSPQNAKGFTEAERRLLLERVRQNNAGAEDKQFKPYQFREALLDYRMWGIIVLSTVSCTGSGAVTTFGTIVFKDMGFDVFTSLLLNLPIGALAFICILSSGYIGRRVPNSRLYVVIGACVPVILGCSLIWQLPDSNRAGRIIGFYLINFFSSAWVQCIGLGTSNVAGHTKKAVYAAGTFIGYSLGNIIGPLMFDAKFAPRYDESFTGIMICFAVCVFVAIALRWALDRENKRRDRVHGPPELSHGLQDRTDRENESFRYNL</sequence>
<keyword evidence="5 7" id="KW-0472">Membrane</keyword>
<feature type="transmembrane region" description="Helical" evidence="7">
    <location>
        <begin position="411"/>
        <end position="432"/>
    </location>
</feature>
<dbReference type="PROSITE" id="PS50850">
    <property type="entry name" value="MFS"/>
    <property type="match status" value="1"/>
</dbReference>
<dbReference type="InterPro" id="IPR036259">
    <property type="entry name" value="MFS_trans_sf"/>
</dbReference>
<feature type="region of interest" description="Disordered" evidence="6">
    <location>
        <begin position="473"/>
        <end position="500"/>
    </location>
</feature>
<feature type="transmembrane region" description="Helical" evidence="7">
    <location>
        <begin position="57"/>
        <end position="83"/>
    </location>
</feature>
<name>A0A135SHD9_9PEZI</name>
<evidence type="ECO:0000256" key="2">
    <source>
        <dbReference type="ARBA" id="ARBA00022448"/>
    </source>
</evidence>
<feature type="transmembrane region" description="Helical" evidence="7">
    <location>
        <begin position="322"/>
        <end position="342"/>
    </location>
</feature>